<dbReference type="GO" id="GO:0005576">
    <property type="term" value="C:extracellular region"/>
    <property type="evidence" value="ECO:0007669"/>
    <property type="project" value="UniProtKB-SubCell"/>
</dbReference>
<evidence type="ECO:0000256" key="11">
    <source>
        <dbReference type="RuleBase" id="RU368117"/>
    </source>
</evidence>
<proteinExistence type="evidence at transcript level"/>
<keyword evidence="10" id="KW-0624">Polysaccharide degradation</keyword>
<feature type="region of interest" description="Disordered" evidence="12">
    <location>
        <begin position="267"/>
        <end position="294"/>
    </location>
</feature>
<keyword evidence="4 11" id="KW-0964">Secreted</keyword>
<sequence length="332" mass="35873">MKISSSLVAISVALAATLVGASPTAERRQTCALPTSYKWIPSAPLAQPANGWVALKDFTHVPYNGKHLVYASTHDQGTKYGSMGFAPFSTWADMATATQTAMKTSAVAPTIFYFSPKKTWILASQWGVASFFYMTSSDPTNPNGWSEEKPLFTGKIADSDTGPIDQTLIGDSSKMCLFFAGDNGKIYRSCMPIGNFPGSFGTASEVVMSDTKAKLFEAVQVYTLEGQNKYLMIVEAIGSGGRYFRSFTADSLEGKWTVNAGDESAPFAGKANSGASWTDDVSHGDLIRSNPDQTMTVDPCRLQLLYQGRDKSVATPSYDLAPYRPGLLTLQR</sequence>
<organism evidence="14">
    <name type="scientific">Ustilago sp. SL-2014</name>
    <dbReference type="NCBI Taxonomy" id="1593447"/>
    <lineage>
        <taxon>Eukaryota</taxon>
        <taxon>Fungi</taxon>
        <taxon>Dikarya</taxon>
        <taxon>Basidiomycota</taxon>
        <taxon>Ustilaginomycotina</taxon>
        <taxon>Ustilaginomycetes</taxon>
        <taxon>Ustilaginales</taxon>
        <taxon>Ustilaginaceae</taxon>
        <taxon>Ustilago</taxon>
    </lineage>
</organism>
<evidence type="ECO:0000256" key="1">
    <source>
        <dbReference type="ARBA" id="ARBA00001462"/>
    </source>
</evidence>
<dbReference type="PANTHER" id="PTHR40631:SF1">
    <property type="entry name" value="ALPHA-L-ARABINOFURANOSIDASE AXHA-2-RELATED"/>
    <property type="match status" value="1"/>
</dbReference>
<dbReference type="SUPFAM" id="SSF75005">
    <property type="entry name" value="Arabinanase/levansucrase/invertase"/>
    <property type="match status" value="1"/>
</dbReference>
<dbReference type="AlphaFoldDB" id="A0A0B5A125"/>
<keyword evidence="7 11" id="KW-0378">Hydrolase</keyword>
<gene>
    <name evidence="14" type="primary">ABF</name>
</gene>
<evidence type="ECO:0000256" key="6">
    <source>
        <dbReference type="ARBA" id="ARBA00022729"/>
    </source>
</evidence>
<feature type="chain" id="PRO_5002111877" description="Alpha-L-arabinofuranosidase" evidence="13">
    <location>
        <begin position="22"/>
        <end position="332"/>
    </location>
</feature>
<keyword evidence="8" id="KW-0119">Carbohydrate metabolism</keyword>
<evidence type="ECO:0000256" key="8">
    <source>
        <dbReference type="ARBA" id="ARBA00023277"/>
    </source>
</evidence>
<evidence type="ECO:0000256" key="2">
    <source>
        <dbReference type="ARBA" id="ARBA00004613"/>
    </source>
</evidence>
<keyword evidence="5" id="KW-0858">Xylan degradation</keyword>
<evidence type="ECO:0000313" key="14">
    <source>
        <dbReference type="EMBL" id="AJD81318.1"/>
    </source>
</evidence>
<comment type="subcellular location">
    <subcellularLocation>
        <location evidence="2 11">Secreted</location>
    </subcellularLocation>
</comment>
<dbReference type="GO" id="GO:0046556">
    <property type="term" value="F:alpha-L-arabinofuranosidase activity"/>
    <property type="evidence" value="ECO:0007669"/>
    <property type="project" value="UniProtKB-UniRule"/>
</dbReference>
<protein>
    <recommendedName>
        <fullName evidence="11">Alpha-L-arabinofuranosidase</fullName>
        <ecNumber evidence="11">3.2.1.55</ecNumber>
    </recommendedName>
</protein>
<evidence type="ECO:0000256" key="4">
    <source>
        <dbReference type="ARBA" id="ARBA00022525"/>
    </source>
</evidence>
<evidence type="ECO:0000256" key="9">
    <source>
        <dbReference type="ARBA" id="ARBA00023295"/>
    </source>
</evidence>
<evidence type="ECO:0000256" key="13">
    <source>
        <dbReference type="SAM" id="SignalP"/>
    </source>
</evidence>
<comment type="catalytic activity">
    <reaction evidence="1 11">
        <text>Hydrolysis of terminal non-reducing alpha-L-arabinofuranoside residues in alpha-L-arabinosides.</text>
        <dbReference type="EC" id="3.2.1.55"/>
    </reaction>
</comment>
<dbReference type="EC" id="3.2.1.55" evidence="11"/>
<evidence type="ECO:0000256" key="5">
    <source>
        <dbReference type="ARBA" id="ARBA00022651"/>
    </source>
</evidence>
<feature type="signal peptide" evidence="13">
    <location>
        <begin position="1"/>
        <end position="21"/>
    </location>
</feature>
<evidence type="ECO:0000256" key="3">
    <source>
        <dbReference type="ARBA" id="ARBA00007396"/>
    </source>
</evidence>
<comment type="function">
    <text evidence="11">Alpha-L-arabinofuranosidase involved in the hydrolysis of xylan, a major structural heterogeneous polysaccharide found in plant biomass representing the second most abundant polysaccharide in the biosphere, after cellulose.</text>
</comment>
<keyword evidence="6 11" id="KW-0732">Signal</keyword>
<dbReference type="InterPro" id="IPR005193">
    <property type="entry name" value="GH62_arabinosidase"/>
</dbReference>
<dbReference type="CDD" id="cd08987">
    <property type="entry name" value="GH62"/>
    <property type="match status" value="1"/>
</dbReference>
<comment type="similarity">
    <text evidence="3 11">Belongs to the glycosyl hydrolase 62 family.</text>
</comment>
<dbReference type="EMBL" id="KM091637">
    <property type="protein sequence ID" value="AJD81318.1"/>
    <property type="molecule type" value="mRNA"/>
</dbReference>
<dbReference type="Gene3D" id="2.115.10.20">
    <property type="entry name" value="Glycosyl hydrolase domain, family 43"/>
    <property type="match status" value="1"/>
</dbReference>
<evidence type="ECO:0000256" key="12">
    <source>
        <dbReference type="SAM" id="MobiDB-lite"/>
    </source>
</evidence>
<evidence type="ECO:0000256" key="7">
    <source>
        <dbReference type="ARBA" id="ARBA00022801"/>
    </source>
</evidence>
<reference evidence="14" key="1">
    <citation type="submission" date="2014-07" db="EMBL/GenBank/DDBJ databases">
        <title>Blending bioprospecting with metabolic pathway engineering to improve xylose, arabinose, and xylan catabolism in Saccharomyces cerevisiae.</title>
        <authorList>
            <person name="Lee S."/>
            <person name="Jellison T."/>
            <person name="Alper H.S."/>
        </authorList>
    </citation>
    <scope>NUCLEOTIDE SEQUENCE</scope>
</reference>
<dbReference type="GO" id="GO:0046373">
    <property type="term" value="P:L-arabinose metabolic process"/>
    <property type="evidence" value="ECO:0007669"/>
    <property type="project" value="UniProtKB-UniRule"/>
</dbReference>
<evidence type="ECO:0000256" key="10">
    <source>
        <dbReference type="ARBA" id="ARBA00023326"/>
    </source>
</evidence>
<accession>A0A0B5A125</accession>
<dbReference type="GO" id="GO:0045493">
    <property type="term" value="P:xylan catabolic process"/>
    <property type="evidence" value="ECO:0007669"/>
    <property type="project" value="UniProtKB-UniRule"/>
</dbReference>
<name>A0A0B5A125_9BASI</name>
<dbReference type="InterPro" id="IPR023296">
    <property type="entry name" value="Glyco_hydro_beta-prop_sf"/>
</dbReference>
<dbReference type="PANTHER" id="PTHR40631">
    <property type="entry name" value="ALPHA-L-ARABINOFURANOSIDASE AXHA-2-RELATED"/>
    <property type="match status" value="1"/>
</dbReference>
<keyword evidence="9 11" id="KW-0326">Glycosidase</keyword>
<dbReference type="Pfam" id="PF03664">
    <property type="entry name" value="Glyco_hydro_62"/>
    <property type="match status" value="1"/>
</dbReference>